<dbReference type="EMBL" id="AVOT02013751">
    <property type="protein sequence ID" value="MBW0496652.1"/>
    <property type="molecule type" value="Genomic_DNA"/>
</dbReference>
<feature type="region of interest" description="Disordered" evidence="1">
    <location>
        <begin position="1"/>
        <end position="21"/>
    </location>
</feature>
<comment type="caution">
    <text evidence="3">The sequence shown here is derived from an EMBL/GenBank/DDBJ whole genome shotgun (WGS) entry which is preliminary data.</text>
</comment>
<dbReference type="GO" id="GO:0006338">
    <property type="term" value="P:chromatin remodeling"/>
    <property type="evidence" value="ECO:0007669"/>
    <property type="project" value="UniProtKB-ARBA"/>
</dbReference>
<evidence type="ECO:0000259" key="2">
    <source>
        <dbReference type="PROSITE" id="PS50013"/>
    </source>
</evidence>
<dbReference type="SUPFAM" id="SSF54160">
    <property type="entry name" value="Chromo domain-like"/>
    <property type="match status" value="1"/>
</dbReference>
<reference evidence="3" key="1">
    <citation type="submission" date="2021-03" db="EMBL/GenBank/DDBJ databases">
        <title>Draft genome sequence of rust myrtle Austropuccinia psidii MF-1, a brazilian biotype.</title>
        <authorList>
            <person name="Quecine M.C."/>
            <person name="Pachon D.M.R."/>
            <person name="Bonatelli M.L."/>
            <person name="Correr F.H."/>
            <person name="Franceschini L.M."/>
            <person name="Leite T.F."/>
            <person name="Margarido G.R.A."/>
            <person name="Almeida C.A."/>
            <person name="Ferrarezi J.A."/>
            <person name="Labate C.A."/>
        </authorList>
    </citation>
    <scope>NUCLEOTIDE SEQUENCE</scope>
    <source>
        <strain evidence="3">MF-1</strain>
    </source>
</reference>
<evidence type="ECO:0000313" key="4">
    <source>
        <dbReference type="Proteomes" id="UP000765509"/>
    </source>
</evidence>
<dbReference type="PROSITE" id="PS50013">
    <property type="entry name" value="CHROMO_2"/>
    <property type="match status" value="1"/>
</dbReference>
<dbReference type="InterPro" id="IPR016197">
    <property type="entry name" value="Chromo-like_dom_sf"/>
</dbReference>
<dbReference type="CDD" id="cd00024">
    <property type="entry name" value="CD_CSD"/>
    <property type="match status" value="1"/>
</dbReference>
<feature type="domain" description="Chromo" evidence="2">
    <location>
        <begin position="208"/>
        <end position="269"/>
    </location>
</feature>
<protein>
    <recommendedName>
        <fullName evidence="2">Chromo domain-containing protein</fullName>
    </recommendedName>
</protein>
<keyword evidence="4" id="KW-1185">Reference proteome</keyword>
<dbReference type="Gene3D" id="2.40.50.40">
    <property type="match status" value="1"/>
</dbReference>
<gene>
    <name evidence="3" type="ORF">O181_036367</name>
</gene>
<evidence type="ECO:0000256" key="1">
    <source>
        <dbReference type="SAM" id="MobiDB-lite"/>
    </source>
</evidence>
<accession>A0A9Q3DAL3</accession>
<dbReference type="Pfam" id="PF24626">
    <property type="entry name" value="SH3_Tf2-1"/>
    <property type="match status" value="1"/>
</dbReference>
<dbReference type="Proteomes" id="UP000765509">
    <property type="component" value="Unassembled WGS sequence"/>
</dbReference>
<name>A0A9Q3DAL3_9BASI</name>
<dbReference type="InterPro" id="IPR056924">
    <property type="entry name" value="SH3_Tf2-1"/>
</dbReference>
<dbReference type="InterPro" id="IPR000953">
    <property type="entry name" value="Chromo/chromo_shadow_dom"/>
</dbReference>
<proteinExistence type="predicted"/>
<organism evidence="3 4">
    <name type="scientific">Austropuccinia psidii MF-1</name>
    <dbReference type="NCBI Taxonomy" id="1389203"/>
    <lineage>
        <taxon>Eukaryota</taxon>
        <taxon>Fungi</taxon>
        <taxon>Dikarya</taxon>
        <taxon>Basidiomycota</taxon>
        <taxon>Pucciniomycotina</taxon>
        <taxon>Pucciniomycetes</taxon>
        <taxon>Pucciniales</taxon>
        <taxon>Sphaerophragmiaceae</taxon>
        <taxon>Austropuccinia</taxon>
    </lineage>
</organism>
<evidence type="ECO:0000313" key="3">
    <source>
        <dbReference type="EMBL" id="MBW0496652.1"/>
    </source>
</evidence>
<sequence length="272" mass="31289">MTISWRKSPFMDDQMKSKPPPLHQDWRKDLFDVCVQTGRSCVIFTNLQMVAGQSGGAESGWTDRAVKSDSRTVALDVYSPVGKLSTKLQSVQQVIKEELESEICRIRKYADRNRSIPPDFQSRDKVWLASKNINTTRPTKKPLERWVGPFEVLKKIGIHEYHIKLLQLWKSVHPVFHVSLLEPVKQSTIPSLNQLPPPPVIMEEQEEWEVGQFLDSKLKRGKLQYLVEWERFSEELERTTGEPASNLTNSTGLVNDFHSLYPHKPSPITSRV</sequence>
<dbReference type="AlphaFoldDB" id="A0A9Q3DAL3"/>